<feature type="domain" description="MYND-type" evidence="5">
    <location>
        <begin position="168"/>
        <end position="205"/>
    </location>
</feature>
<keyword evidence="3" id="KW-0862">Zinc</keyword>
<sequence>MPPKSSKSNDEPAPEGMTKVSFRGIIGNPASEHSTDRSVFAYIINFPSDLCRAPANGSQRFSPEESKAITNYLRPLQRQLSLDHFARQTWACIGCGEAAHLLDHHTVLGLYNFNNDDKWIGPNVLDYQVPLCSVDKEECVKKGVDIVADKLKETNIDIKDCVNAAGRCVVCGIEEGTKRCTGCKHVSYCSRDCQKSDWMFHKLACKPVVKAK</sequence>
<dbReference type="GO" id="GO:0008270">
    <property type="term" value="F:zinc ion binding"/>
    <property type="evidence" value="ECO:0007669"/>
    <property type="project" value="UniProtKB-KW"/>
</dbReference>
<reference evidence="6 7" key="1">
    <citation type="journal article" date="2018" name="Nat. Ecol. Evol.">
        <title>Pezizomycetes genomes reveal the molecular basis of ectomycorrhizal truffle lifestyle.</title>
        <authorList>
            <person name="Murat C."/>
            <person name="Payen T."/>
            <person name="Noel B."/>
            <person name="Kuo A."/>
            <person name="Morin E."/>
            <person name="Chen J."/>
            <person name="Kohler A."/>
            <person name="Krizsan K."/>
            <person name="Balestrini R."/>
            <person name="Da Silva C."/>
            <person name="Montanini B."/>
            <person name="Hainaut M."/>
            <person name="Levati E."/>
            <person name="Barry K.W."/>
            <person name="Belfiori B."/>
            <person name="Cichocki N."/>
            <person name="Clum A."/>
            <person name="Dockter R.B."/>
            <person name="Fauchery L."/>
            <person name="Guy J."/>
            <person name="Iotti M."/>
            <person name="Le Tacon F."/>
            <person name="Lindquist E.A."/>
            <person name="Lipzen A."/>
            <person name="Malagnac F."/>
            <person name="Mello A."/>
            <person name="Molinier V."/>
            <person name="Miyauchi S."/>
            <person name="Poulain J."/>
            <person name="Riccioni C."/>
            <person name="Rubini A."/>
            <person name="Sitrit Y."/>
            <person name="Splivallo R."/>
            <person name="Traeger S."/>
            <person name="Wang M."/>
            <person name="Zifcakova L."/>
            <person name="Wipf D."/>
            <person name="Zambonelli A."/>
            <person name="Paolocci F."/>
            <person name="Nowrousian M."/>
            <person name="Ottonello S."/>
            <person name="Baldrian P."/>
            <person name="Spatafora J.W."/>
            <person name="Henrissat B."/>
            <person name="Nagy L.G."/>
            <person name="Aury J.M."/>
            <person name="Wincker P."/>
            <person name="Grigoriev I.V."/>
            <person name="Bonfante P."/>
            <person name="Martin F.M."/>
        </authorList>
    </citation>
    <scope>NUCLEOTIDE SEQUENCE [LARGE SCALE GENOMIC DNA]</scope>
    <source>
        <strain evidence="6 7">RN42</strain>
    </source>
</reference>
<evidence type="ECO:0000256" key="4">
    <source>
        <dbReference type="PROSITE-ProRule" id="PRU00134"/>
    </source>
</evidence>
<dbReference type="AlphaFoldDB" id="A0A3N4IGK4"/>
<dbReference type="Proteomes" id="UP000275078">
    <property type="component" value="Unassembled WGS sequence"/>
</dbReference>
<name>A0A3N4IGK4_ASCIM</name>
<evidence type="ECO:0000256" key="1">
    <source>
        <dbReference type="ARBA" id="ARBA00022723"/>
    </source>
</evidence>
<dbReference type="Gene3D" id="6.10.140.2220">
    <property type="match status" value="1"/>
</dbReference>
<keyword evidence="7" id="KW-1185">Reference proteome</keyword>
<dbReference type="STRING" id="1160509.A0A3N4IGK4"/>
<organism evidence="6 7">
    <name type="scientific">Ascobolus immersus RN42</name>
    <dbReference type="NCBI Taxonomy" id="1160509"/>
    <lineage>
        <taxon>Eukaryota</taxon>
        <taxon>Fungi</taxon>
        <taxon>Dikarya</taxon>
        <taxon>Ascomycota</taxon>
        <taxon>Pezizomycotina</taxon>
        <taxon>Pezizomycetes</taxon>
        <taxon>Pezizales</taxon>
        <taxon>Ascobolaceae</taxon>
        <taxon>Ascobolus</taxon>
    </lineage>
</organism>
<dbReference type="Pfam" id="PF01753">
    <property type="entry name" value="zf-MYND"/>
    <property type="match status" value="1"/>
</dbReference>
<dbReference type="OrthoDB" id="432970at2759"/>
<protein>
    <recommendedName>
        <fullName evidence="5">MYND-type domain-containing protein</fullName>
    </recommendedName>
</protein>
<dbReference type="PROSITE" id="PS01360">
    <property type="entry name" value="ZF_MYND_1"/>
    <property type="match status" value="1"/>
</dbReference>
<accession>A0A3N4IGK4</accession>
<dbReference type="PROSITE" id="PS50865">
    <property type="entry name" value="ZF_MYND_2"/>
    <property type="match status" value="1"/>
</dbReference>
<evidence type="ECO:0000259" key="5">
    <source>
        <dbReference type="PROSITE" id="PS50865"/>
    </source>
</evidence>
<keyword evidence="2 4" id="KW-0863">Zinc-finger</keyword>
<evidence type="ECO:0000313" key="6">
    <source>
        <dbReference type="EMBL" id="RPA80794.1"/>
    </source>
</evidence>
<evidence type="ECO:0000313" key="7">
    <source>
        <dbReference type="Proteomes" id="UP000275078"/>
    </source>
</evidence>
<dbReference type="EMBL" id="ML119685">
    <property type="protein sequence ID" value="RPA80794.1"/>
    <property type="molecule type" value="Genomic_DNA"/>
</dbReference>
<dbReference type="InterPro" id="IPR002893">
    <property type="entry name" value="Znf_MYND"/>
</dbReference>
<keyword evidence="1" id="KW-0479">Metal-binding</keyword>
<dbReference type="SUPFAM" id="SSF144232">
    <property type="entry name" value="HIT/MYND zinc finger-like"/>
    <property type="match status" value="1"/>
</dbReference>
<gene>
    <name evidence="6" type="ORF">BJ508DRAFT_362446</name>
</gene>
<proteinExistence type="predicted"/>
<evidence type="ECO:0000256" key="3">
    <source>
        <dbReference type="ARBA" id="ARBA00022833"/>
    </source>
</evidence>
<evidence type="ECO:0000256" key="2">
    <source>
        <dbReference type="ARBA" id="ARBA00022771"/>
    </source>
</evidence>